<evidence type="ECO:0000259" key="1">
    <source>
        <dbReference type="SMART" id="SM00343"/>
    </source>
</evidence>
<name>W7TJ62_9STRA</name>
<gene>
    <name evidence="2" type="ORF">Naga_100448g3</name>
</gene>
<evidence type="ECO:0000313" key="3">
    <source>
        <dbReference type="Proteomes" id="UP000019335"/>
    </source>
</evidence>
<reference evidence="2 3" key="1">
    <citation type="journal article" date="2014" name="Mol. Plant">
        <title>Chromosome Scale Genome Assembly and Transcriptome Profiling of Nannochloropsis gaditana in Nitrogen Depletion.</title>
        <authorList>
            <person name="Corteggiani Carpinelli E."/>
            <person name="Telatin A."/>
            <person name="Vitulo N."/>
            <person name="Forcato C."/>
            <person name="D'Angelo M."/>
            <person name="Schiavon R."/>
            <person name="Vezzi A."/>
            <person name="Giacometti G.M."/>
            <person name="Morosinotto T."/>
            <person name="Valle G."/>
        </authorList>
    </citation>
    <scope>NUCLEOTIDE SEQUENCE [LARGE SCALE GENOMIC DNA]</scope>
    <source>
        <strain evidence="2 3">B-31</strain>
    </source>
</reference>
<proteinExistence type="predicted"/>
<dbReference type="Proteomes" id="UP000019335">
    <property type="component" value="Unassembled WGS sequence"/>
</dbReference>
<comment type="caution">
    <text evidence="2">The sequence shown here is derived from an EMBL/GenBank/DDBJ whole genome shotgun (WGS) entry which is preliminary data.</text>
</comment>
<dbReference type="OrthoDB" id="8029976at2759"/>
<accession>W7TJ62</accession>
<feature type="domain" description="CCHC-type" evidence="1">
    <location>
        <begin position="26"/>
        <end position="42"/>
    </location>
</feature>
<protein>
    <submittedName>
        <fullName evidence="2">Zinc finger, CCHC-type</fullName>
    </submittedName>
</protein>
<dbReference type="Gene3D" id="4.10.60.10">
    <property type="entry name" value="Zinc finger, CCHC-type"/>
    <property type="match status" value="1"/>
</dbReference>
<dbReference type="GO" id="GO:0008270">
    <property type="term" value="F:zinc ion binding"/>
    <property type="evidence" value="ECO:0007669"/>
    <property type="project" value="InterPro"/>
</dbReference>
<dbReference type="SMART" id="SM00343">
    <property type="entry name" value="ZnF_C2HC"/>
    <property type="match status" value="2"/>
</dbReference>
<evidence type="ECO:0000313" key="2">
    <source>
        <dbReference type="EMBL" id="EWM20381.1"/>
    </source>
</evidence>
<dbReference type="EMBL" id="AZIL01003129">
    <property type="protein sequence ID" value="EWM20381.1"/>
    <property type="molecule type" value="Genomic_DNA"/>
</dbReference>
<organism evidence="2 3">
    <name type="scientific">Nannochloropsis gaditana</name>
    <dbReference type="NCBI Taxonomy" id="72520"/>
    <lineage>
        <taxon>Eukaryota</taxon>
        <taxon>Sar</taxon>
        <taxon>Stramenopiles</taxon>
        <taxon>Ochrophyta</taxon>
        <taxon>Eustigmatophyceae</taxon>
        <taxon>Eustigmatales</taxon>
        <taxon>Monodopsidaceae</taxon>
        <taxon>Nannochloropsis</taxon>
    </lineage>
</organism>
<keyword evidence="3" id="KW-1185">Reference proteome</keyword>
<feature type="domain" description="CCHC-type" evidence="1">
    <location>
        <begin position="105"/>
        <end position="121"/>
    </location>
</feature>
<dbReference type="InterPro" id="IPR001878">
    <property type="entry name" value="Znf_CCHC"/>
</dbReference>
<dbReference type="GO" id="GO:0003676">
    <property type="term" value="F:nucleic acid binding"/>
    <property type="evidence" value="ECO:0007669"/>
    <property type="project" value="InterPro"/>
</dbReference>
<dbReference type="AlphaFoldDB" id="W7TJ62"/>
<sequence length="187" mass="20463">MINHFVTNIATRVKDDQCLAISFEGYCNWCGKYGHKETECLVRQNGGGRAGPPNNGNKLGLYERIPGNPYNGPGKGGRNNFGRGNGGCRGRNGRGRGKGLHGGNGCRYCGSADHWGNECPKNKREDSYTCLQAYKRTDTNIRQMKSTSVMVDSGATSHIKSDTEELVNVKRHCGHVYVANGDKLEVH</sequence>